<accession>A0ABD0KGU0</accession>
<evidence type="ECO:0000313" key="2">
    <source>
        <dbReference type="Proteomes" id="UP001519460"/>
    </source>
</evidence>
<dbReference type="EMBL" id="JACVVK020000182">
    <property type="protein sequence ID" value="KAK7486242.1"/>
    <property type="molecule type" value="Genomic_DNA"/>
</dbReference>
<proteinExistence type="predicted"/>
<name>A0ABD0KGU0_9CAEN</name>
<protein>
    <submittedName>
        <fullName evidence="1">Uncharacterized protein</fullName>
    </submittedName>
</protein>
<dbReference type="AlphaFoldDB" id="A0ABD0KGU0"/>
<organism evidence="1 2">
    <name type="scientific">Batillaria attramentaria</name>
    <dbReference type="NCBI Taxonomy" id="370345"/>
    <lineage>
        <taxon>Eukaryota</taxon>
        <taxon>Metazoa</taxon>
        <taxon>Spiralia</taxon>
        <taxon>Lophotrochozoa</taxon>
        <taxon>Mollusca</taxon>
        <taxon>Gastropoda</taxon>
        <taxon>Caenogastropoda</taxon>
        <taxon>Sorbeoconcha</taxon>
        <taxon>Cerithioidea</taxon>
        <taxon>Batillariidae</taxon>
        <taxon>Batillaria</taxon>
    </lineage>
</organism>
<comment type="caution">
    <text evidence="1">The sequence shown here is derived from an EMBL/GenBank/DDBJ whole genome shotgun (WGS) entry which is preliminary data.</text>
</comment>
<dbReference type="Proteomes" id="UP001519460">
    <property type="component" value="Unassembled WGS sequence"/>
</dbReference>
<evidence type="ECO:0000313" key="1">
    <source>
        <dbReference type="EMBL" id="KAK7486242.1"/>
    </source>
</evidence>
<gene>
    <name evidence="1" type="ORF">BaRGS_00022565</name>
</gene>
<keyword evidence="2" id="KW-1185">Reference proteome</keyword>
<reference evidence="1 2" key="1">
    <citation type="journal article" date="2023" name="Sci. Data">
        <title>Genome assembly of the Korean intertidal mud-creeper Batillaria attramentaria.</title>
        <authorList>
            <person name="Patra A.K."/>
            <person name="Ho P.T."/>
            <person name="Jun S."/>
            <person name="Lee S.J."/>
            <person name="Kim Y."/>
            <person name="Won Y.J."/>
        </authorList>
    </citation>
    <scope>NUCLEOTIDE SEQUENCE [LARGE SCALE GENOMIC DNA]</scope>
    <source>
        <strain evidence="1">Wonlab-2016</strain>
    </source>
</reference>
<sequence>MPSETSTGLSYFRAGWPRNCQDVTVSFVCRKRRRKQQNIQSNKRRRHMIATQRLMRESFVTSRSACFIRDRLGSEMKNVYQSPKLHLGRKEGQHGVSANDAPITPHQWPRVGRAYSVEDWCLTRTGKLYHAIDVLGTKRKEQMDRFICHLVDGEERSGARNVHSP</sequence>